<sequence length="620" mass="65991">MKERSDRTAERLRSWLKALGTVGAAVNGGISLDELLNMVSRTASELMGYDFCSVTVPDANNTVLVISGSYGLSEDYIREVNALHPIRLQGMSIPSPSTQAFKLGIPIQIEDTATNPSFVPWAAAAQRQGFSSMIAVPIAAPNGTLGTLNCFTRRRHPFTSEEVSLLTILADQVAIAISTANLRAEQARAIVELTSLNKALEEQYTLQRQVADVHRHLTSLALGGGGIEDVGTALAELLKRPVVVRSDQDTVMCGPENDARSLMDGLKESAARPALPNPSPALSDVELPLPDGSSVPAVSAPVVIRDEVVATIWTTGALSGLTPLERHAMEHAATVMALEFLHARSIAESVWHRSGQILSGILLGSGPSPSVLFDQARRLGHDLAEPHAVIVTRHDRVSESELQSRLTSVLTSRSGGSDPRPFMGAHKDYVIALWPVGSEPLVAARAIADEIRLSLSERGTLQISAVAGPASDPAGYVESFATARGAAELGRLRGISGQTLLLNDLGMAAVFLQGPDTARLRSYCEEVLGPLQRYDAAHGTALIHTLSVLLHCDLDAHKAAAQLSVHTSTILRRRRLIEDTLGREMTNVAALTSIAAALQLEEILAVTGAQGLGQQPDPLP</sequence>
<dbReference type="SUPFAM" id="SSF55781">
    <property type="entry name" value="GAF domain-like"/>
    <property type="match status" value="1"/>
</dbReference>
<dbReference type="Gene3D" id="1.10.10.2840">
    <property type="entry name" value="PucR C-terminal helix-turn-helix domain"/>
    <property type="match status" value="1"/>
</dbReference>
<evidence type="ECO:0000259" key="2">
    <source>
        <dbReference type="SMART" id="SM00065"/>
    </source>
</evidence>
<dbReference type="InterPro" id="IPR029016">
    <property type="entry name" value="GAF-like_dom_sf"/>
</dbReference>
<dbReference type="Proteomes" id="UP000316500">
    <property type="component" value="Unassembled WGS sequence"/>
</dbReference>
<dbReference type="InterPro" id="IPR041522">
    <property type="entry name" value="CdaR_GGDEF"/>
</dbReference>
<accession>A0A558GWN9</accession>
<reference evidence="3 4" key="1">
    <citation type="submission" date="2019-07" db="EMBL/GenBank/DDBJ databases">
        <title>Diversity of Bacteria from Kongsfjorden, Arctic.</title>
        <authorList>
            <person name="Yu Y."/>
        </authorList>
    </citation>
    <scope>NUCLEOTIDE SEQUENCE [LARGE SCALE GENOMIC DNA]</scope>
    <source>
        <strain evidence="3 4">SM1928</strain>
    </source>
</reference>
<dbReference type="SMART" id="SM00065">
    <property type="entry name" value="GAF"/>
    <property type="match status" value="1"/>
</dbReference>
<feature type="domain" description="GAF" evidence="2">
    <location>
        <begin position="31"/>
        <end position="187"/>
    </location>
</feature>
<gene>
    <name evidence="3" type="ORF">FQP90_14880</name>
</gene>
<dbReference type="Gene3D" id="3.30.450.40">
    <property type="match status" value="1"/>
</dbReference>
<evidence type="ECO:0000313" key="4">
    <source>
        <dbReference type="Proteomes" id="UP000316500"/>
    </source>
</evidence>
<dbReference type="EMBL" id="VNFK01000011">
    <property type="protein sequence ID" value="TVU61293.1"/>
    <property type="molecule type" value="Genomic_DNA"/>
</dbReference>
<organism evidence="3 4">
    <name type="scientific">Paenarthrobacter nitroguajacolicus</name>
    <name type="common">Arthrobacter nitroguajacolicus</name>
    <dbReference type="NCBI Taxonomy" id="211146"/>
    <lineage>
        <taxon>Bacteria</taxon>
        <taxon>Bacillati</taxon>
        <taxon>Actinomycetota</taxon>
        <taxon>Actinomycetes</taxon>
        <taxon>Micrococcales</taxon>
        <taxon>Micrococcaceae</taxon>
        <taxon>Paenarthrobacter</taxon>
    </lineage>
</organism>
<dbReference type="PANTHER" id="PTHR33744">
    <property type="entry name" value="CARBOHYDRATE DIACID REGULATOR"/>
    <property type="match status" value="1"/>
</dbReference>
<comment type="similarity">
    <text evidence="1">Belongs to the CdaR family.</text>
</comment>
<dbReference type="RefSeq" id="WP_144651794.1">
    <property type="nucleotide sequence ID" value="NZ_VNFK01000011.1"/>
</dbReference>
<dbReference type="PANTHER" id="PTHR33744:SF1">
    <property type="entry name" value="DNA-BINDING TRANSCRIPTIONAL ACTIVATOR ADER"/>
    <property type="match status" value="1"/>
</dbReference>
<dbReference type="Pfam" id="PF17853">
    <property type="entry name" value="GGDEF_2"/>
    <property type="match status" value="1"/>
</dbReference>
<dbReference type="OrthoDB" id="8026818at2"/>
<comment type="caution">
    <text evidence="3">The sequence shown here is derived from an EMBL/GenBank/DDBJ whole genome shotgun (WGS) entry which is preliminary data.</text>
</comment>
<protein>
    <submittedName>
        <fullName evidence="3">GAF domain-containing protein</fullName>
    </submittedName>
</protein>
<dbReference type="InterPro" id="IPR051448">
    <property type="entry name" value="CdaR-like_regulators"/>
</dbReference>
<dbReference type="AlphaFoldDB" id="A0A558GWN9"/>
<dbReference type="InterPro" id="IPR025736">
    <property type="entry name" value="PucR_C-HTH_dom"/>
</dbReference>
<evidence type="ECO:0000256" key="1">
    <source>
        <dbReference type="ARBA" id="ARBA00006754"/>
    </source>
</evidence>
<dbReference type="Pfam" id="PF13556">
    <property type="entry name" value="HTH_30"/>
    <property type="match status" value="1"/>
</dbReference>
<dbReference type="InterPro" id="IPR003018">
    <property type="entry name" value="GAF"/>
</dbReference>
<evidence type="ECO:0000313" key="3">
    <source>
        <dbReference type="EMBL" id="TVU61293.1"/>
    </source>
</evidence>
<name>A0A558GWN9_PAENT</name>
<dbReference type="Pfam" id="PF13185">
    <property type="entry name" value="GAF_2"/>
    <property type="match status" value="1"/>
</dbReference>
<proteinExistence type="inferred from homology"/>
<dbReference type="InterPro" id="IPR042070">
    <property type="entry name" value="PucR_C-HTH_sf"/>
</dbReference>